<comment type="caution">
    <text evidence="2">The sequence shown here is derived from an EMBL/GenBank/DDBJ whole genome shotgun (WGS) entry which is preliminary data.</text>
</comment>
<proteinExistence type="predicted"/>
<dbReference type="EMBL" id="LNZG01000002">
    <property type="protein sequence ID" value="ODA91123.1"/>
    <property type="molecule type" value="Genomic_DNA"/>
</dbReference>
<dbReference type="Proteomes" id="UP000094426">
    <property type="component" value="Unassembled WGS sequence"/>
</dbReference>
<gene>
    <name evidence="2" type="ORF">ATY41_06975</name>
</gene>
<dbReference type="RefSeq" id="WP_041767261.1">
    <property type="nucleotide sequence ID" value="NZ_LNZG01000002.1"/>
</dbReference>
<evidence type="ECO:0000256" key="1">
    <source>
        <dbReference type="SAM" id="MobiDB-lite"/>
    </source>
</evidence>
<organism evidence="2 3">
    <name type="scientific">Leifsonia xyli subsp. xyli</name>
    <dbReference type="NCBI Taxonomy" id="59736"/>
    <lineage>
        <taxon>Bacteria</taxon>
        <taxon>Bacillati</taxon>
        <taxon>Actinomycetota</taxon>
        <taxon>Actinomycetes</taxon>
        <taxon>Micrococcales</taxon>
        <taxon>Microbacteriaceae</taxon>
        <taxon>Leifsonia</taxon>
    </lineage>
</organism>
<name>A0A1E2SMZ3_LEIXY</name>
<accession>A0A1E2SMZ3</accession>
<evidence type="ECO:0000313" key="3">
    <source>
        <dbReference type="Proteomes" id="UP000094426"/>
    </source>
</evidence>
<sequence length="129" mass="14264">MNTPITTDLDEMQNAPHLRDALKDQLLPSDGKDSKPLGYQLPEAYKDTPGDIRLAHINLQRALASTENSIKRRRKAGGQEDIIESFFEPTATTLRGDLAALEEIVYTAAADAFARRRAIGEQRSSEVTP</sequence>
<protein>
    <submittedName>
        <fullName evidence="2">Uncharacterized protein</fullName>
    </submittedName>
</protein>
<feature type="region of interest" description="Disordered" evidence="1">
    <location>
        <begin position="26"/>
        <end position="45"/>
    </location>
</feature>
<reference evidence="3" key="1">
    <citation type="submission" date="2015-11" db="EMBL/GenBank/DDBJ databases">
        <authorList>
            <person name="Wang J."/>
            <person name="Wang L."/>
            <person name="Wang F."/>
            <person name="Cao G."/>
        </authorList>
    </citation>
    <scope>NUCLEOTIDE SEQUENCE [LARGE SCALE GENOMIC DNA]</scope>
    <source>
        <strain evidence="3">gdw1</strain>
    </source>
</reference>
<dbReference type="AlphaFoldDB" id="A0A1E2SMZ3"/>
<evidence type="ECO:0000313" key="2">
    <source>
        <dbReference type="EMBL" id="ODA91123.1"/>
    </source>
</evidence>